<dbReference type="WBParaSite" id="MBELARI_LOCUS3460">
    <property type="protein sequence ID" value="MBELARI_LOCUS3460"/>
    <property type="gene ID" value="MBELARI_LOCUS3460"/>
</dbReference>
<feature type="compositionally biased region" description="Basic and acidic residues" evidence="21">
    <location>
        <begin position="376"/>
        <end position="387"/>
    </location>
</feature>
<dbReference type="SUPFAM" id="SSF56112">
    <property type="entry name" value="Protein kinase-like (PK-like)"/>
    <property type="match status" value="1"/>
</dbReference>
<name>A0AAF3FA36_9BILA</name>
<dbReference type="FunFam" id="1.10.10.10:FF:000053">
    <property type="entry name" value="Serine/threonine-protein kinase RIO2"/>
    <property type="match status" value="1"/>
</dbReference>
<dbReference type="GO" id="GO:0006166">
    <property type="term" value="P:purine ribonucleoside salvage"/>
    <property type="evidence" value="ECO:0007669"/>
    <property type="project" value="InterPro"/>
</dbReference>
<feature type="region of interest" description="Disordered" evidence="21">
    <location>
        <begin position="328"/>
        <end position="387"/>
    </location>
</feature>
<dbReference type="Pfam" id="PF00156">
    <property type="entry name" value="Pribosyltran"/>
    <property type="match status" value="1"/>
</dbReference>
<evidence type="ECO:0000256" key="16">
    <source>
        <dbReference type="ARBA" id="ARBA00048679"/>
    </source>
</evidence>
<comment type="catalytic activity">
    <reaction evidence="15">
        <text>L-threonyl-[protein] + ATP = O-phospho-L-threonyl-[protein] + ADP + H(+)</text>
        <dbReference type="Rhea" id="RHEA:46608"/>
        <dbReference type="Rhea" id="RHEA-COMP:11060"/>
        <dbReference type="Rhea" id="RHEA-COMP:11605"/>
        <dbReference type="ChEBI" id="CHEBI:15378"/>
        <dbReference type="ChEBI" id="CHEBI:30013"/>
        <dbReference type="ChEBI" id="CHEBI:30616"/>
        <dbReference type="ChEBI" id="CHEBI:61977"/>
        <dbReference type="ChEBI" id="CHEBI:456216"/>
        <dbReference type="EC" id="2.7.11.1"/>
    </reaction>
</comment>
<dbReference type="Proteomes" id="UP000887575">
    <property type="component" value="Unassembled WGS sequence"/>
</dbReference>
<dbReference type="FunFam" id="3.30.200.20:FF:000052">
    <property type="entry name" value="Serine/threonine-protein kinase RIO2"/>
    <property type="match status" value="1"/>
</dbReference>
<dbReference type="InterPro" id="IPR018935">
    <property type="entry name" value="RIO_kinase_CS"/>
</dbReference>
<dbReference type="FunFam" id="1.10.510.10:FF:000307">
    <property type="entry name" value="Serine/threonine-protein kinase RIO2"/>
    <property type="match status" value="1"/>
</dbReference>
<dbReference type="GO" id="GO:0005634">
    <property type="term" value="C:nucleus"/>
    <property type="evidence" value="ECO:0007669"/>
    <property type="project" value="TreeGrafter"/>
</dbReference>
<dbReference type="SUPFAM" id="SSF53271">
    <property type="entry name" value="PRTase-like"/>
    <property type="match status" value="1"/>
</dbReference>
<dbReference type="PANTHER" id="PTHR45852:SF1">
    <property type="entry name" value="SERINE_THREONINE-PROTEIN KINASE RIO2"/>
    <property type="match status" value="1"/>
</dbReference>
<dbReference type="Gene3D" id="1.10.10.10">
    <property type="entry name" value="Winged helix-like DNA-binding domain superfamily/Winged helix DNA-binding domain"/>
    <property type="match status" value="1"/>
</dbReference>
<evidence type="ECO:0000256" key="3">
    <source>
        <dbReference type="ARBA" id="ARBA00009196"/>
    </source>
</evidence>
<dbReference type="GO" id="GO:0005524">
    <property type="term" value="F:ATP binding"/>
    <property type="evidence" value="ECO:0007669"/>
    <property type="project" value="UniProtKB-KW"/>
</dbReference>
<comment type="cofactor">
    <cofactor evidence="1">
        <name>Mg(2+)</name>
        <dbReference type="ChEBI" id="CHEBI:18420"/>
    </cofactor>
</comment>
<organism evidence="23 24">
    <name type="scientific">Mesorhabditis belari</name>
    <dbReference type="NCBI Taxonomy" id="2138241"/>
    <lineage>
        <taxon>Eukaryota</taxon>
        <taxon>Metazoa</taxon>
        <taxon>Ecdysozoa</taxon>
        <taxon>Nematoda</taxon>
        <taxon>Chromadorea</taxon>
        <taxon>Rhabditida</taxon>
        <taxon>Rhabditina</taxon>
        <taxon>Rhabditomorpha</taxon>
        <taxon>Rhabditoidea</taxon>
        <taxon>Rhabditidae</taxon>
        <taxon>Mesorhabditinae</taxon>
        <taxon>Mesorhabditis</taxon>
    </lineage>
</organism>
<keyword evidence="23" id="KW-1185">Reference proteome</keyword>
<evidence type="ECO:0000256" key="2">
    <source>
        <dbReference type="ARBA" id="ARBA00004496"/>
    </source>
</evidence>
<dbReference type="EC" id="2.7.11.1" evidence="4"/>
<feature type="compositionally biased region" description="Basic and acidic residues" evidence="21">
    <location>
        <begin position="739"/>
        <end position="760"/>
    </location>
</feature>
<keyword evidence="12" id="KW-0418">Kinase</keyword>
<dbReference type="GO" id="GO:0004422">
    <property type="term" value="F:hypoxanthine phosphoribosyltransferase activity"/>
    <property type="evidence" value="ECO:0007669"/>
    <property type="project" value="InterPro"/>
</dbReference>
<evidence type="ECO:0000256" key="12">
    <source>
        <dbReference type="ARBA" id="ARBA00022777"/>
    </source>
</evidence>
<evidence type="ECO:0000313" key="24">
    <source>
        <dbReference type="WBParaSite" id="MBELARI_LOCUS3460"/>
    </source>
</evidence>
<keyword evidence="8" id="KW-0597">Phosphoprotein</keyword>
<dbReference type="InterPro" id="IPR015285">
    <property type="entry name" value="RIO2_wHTH_N"/>
</dbReference>
<evidence type="ECO:0000256" key="19">
    <source>
        <dbReference type="ARBA" id="ARBA00068837"/>
    </source>
</evidence>
<dbReference type="InterPro" id="IPR030484">
    <property type="entry name" value="Rio2"/>
</dbReference>
<evidence type="ECO:0000256" key="9">
    <source>
        <dbReference type="ARBA" id="ARBA00022679"/>
    </source>
</evidence>
<proteinExistence type="inferred from homology"/>
<dbReference type="Gene3D" id="3.40.50.2020">
    <property type="match status" value="1"/>
</dbReference>
<evidence type="ECO:0000256" key="13">
    <source>
        <dbReference type="ARBA" id="ARBA00022840"/>
    </source>
</evidence>
<evidence type="ECO:0000256" key="14">
    <source>
        <dbReference type="ARBA" id="ARBA00022842"/>
    </source>
</evidence>
<keyword evidence="9" id="KW-0808">Transferase</keyword>
<feature type="compositionally biased region" description="Polar residues" evidence="21">
    <location>
        <begin position="460"/>
        <end position="471"/>
    </location>
</feature>
<dbReference type="AlphaFoldDB" id="A0AAF3FA36"/>
<feature type="region of interest" description="Disordered" evidence="21">
    <location>
        <begin position="728"/>
        <end position="771"/>
    </location>
</feature>
<dbReference type="GO" id="GO:0030688">
    <property type="term" value="C:preribosome, small subunit precursor"/>
    <property type="evidence" value="ECO:0007669"/>
    <property type="project" value="TreeGrafter"/>
</dbReference>
<reference evidence="24" key="1">
    <citation type="submission" date="2024-02" db="UniProtKB">
        <authorList>
            <consortium name="WormBaseParasite"/>
        </authorList>
    </citation>
    <scope>IDENTIFICATION</scope>
</reference>
<dbReference type="CDD" id="cd06223">
    <property type="entry name" value="PRTases_typeI"/>
    <property type="match status" value="1"/>
</dbReference>
<evidence type="ECO:0000259" key="22">
    <source>
        <dbReference type="SMART" id="SM00090"/>
    </source>
</evidence>
<dbReference type="InterPro" id="IPR005904">
    <property type="entry name" value="Hxn_phspho_trans"/>
</dbReference>
<evidence type="ECO:0000256" key="18">
    <source>
        <dbReference type="ARBA" id="ARBA00068353"/>
    </source>
</evidence>
<dbReference type="InterPro" id="IPR018934">
    <property type="entry name" value="RIO_dom"/>
</dbReference>
<keyword evidence="11" id="KW-0547">Nucleotide-binding</keyword>
<feature type="domain" description="RIO kinase" evidence="22">
    <location>
        <begin position="66"/>
        <end position="292"/>
    </location>
</feature>
<dbReference type="InterPro" id="IPR029057">
    <property type="entry name" value="PRTase-like"/>
</dbReference>
<dbReference type="Pfam" id="PF01163">
    <property type="entry name" value="RIO1"/>
    <property type="match status" value="1"/>
</dbReference>
<evidence type="ECO:0000313" key="23">
    <source>
        <dbReference type="Proteomes" id="UP000887575"/>
    </source>
</evidence>
<feature type="compositionally biased region" description="Acidic residues" evidence="21">
    <location>
        <begin position="339"/>
        <end position="375"/>
    </location>
</feature>
<evidence type="ECO:0000256" key="7">
    <source>
        <dbReference type="ARBA" id="ARBA00022527"/>
    </source>
</evidence>
<dbReference type="GO" id="GO:0004674">
    <property type="term" value="F:protein serine/threonine kinase activity"/>
    <property type="evidence" value="ECO:0007669"/>
    <property type="project" value="UniProtKB-KW"/>
</dbReference>
<dbReference type="SMART" id="SM00090">
    <property type="entry name" value="RIO"/>
    <property type="match status" value="1"/>
</dbReference>
<dbReference type="InterPro" id="IPR000836">
    <property type="entry name" value="PRTase_dom"/>
</dbReference>
<evidence type="ECO:0000256" key="1">
    <source>
        <dbReference type="ARBA" id="ARBA00001946"/>
    </source>
</evidence>
<keyword evidence="6" id="KW-0690">Ribosome biogenesis</keyword>
<comment type="catalytic activity">
    <reaction evidence="16">
        <text>L-seryl-[protein] + ATP = O-phospho-L-seryl-[protein] + ADP + H(+)</text>
        <dbReference type="Rhea" id="RHEA:17989"/>
        <dbReference type="Rhea" id="RHEA-COMP:9863"/>
        <dbReference type="Rhea" id="RHEA-COMP:11604"/>
        <dbReference type="ChEBI" id="CHEBI:15378"/>
        <dbReference type="ChEBI" id="CHEBI:29999"/>
        <dbReference type="ChEBI" id="CHEBI:30616"/>
        <dbReference type="ChEBI" id="CHEBI:83421"/>
        <dbReference type="ChEBI" id="CHEBI:456216"/>
        <dbReference type="EC" id="2.7.11.1"/>
    </reaction>
</comment>
<dbReference type="InterPro" id="IPR011009">
    <property type="entry name" value="Kinase-like_dom_sf"/>
</dbReference>
<dbReference type="InterPro" id="IPR000687">
    <property type="entry name" value="RIO_kinase"/>
</dbReference>
<evidence type="ECO:0000256" key="21">
    <source>
        <dbReference type="SAM" id="MobiDB-lite"/>
    </source>
</evidence>
<keyword evidence="14" id="KW-0460">Magnesium</keyword>
<dbReference type="FunFam" id="3.40.50.2020:FF:000053">
    <property type="entry name" value="Hypoxanthine phosphoribosyltransferase"/>
    <property type="match status" value="1"/>
</dbReference>
<comment type="subunit">
    <text evidence="17">Associated with late 40S pre-ribosomal particles. Interacts with PLK1 (via its N-terminus).</text>
</comment>
<keyword evidence="13" id="KW-0067">ATP-binding</keyword>
<dbReference type="PANTHER" id="PTHR45852">
    <property type="entry name" value="SER/THR-PROTEIN KINASE RIO2"/>
    <property type="match status" value="1"/>
</dbReference>
<dbReference type="Gene3D" id="3.30.200.20">
    <property type="entry name" value="Phosphorylase Kinase, domain 1"/>
    <property type="match status" value="1"/>
</dbReference>
<dbReference type="InterPro" id="IPR036388">
    <property type="entry name" value="WH-like_DNA-bd_sf"/>
</dbReference>
<feature type="region of interest" description="Disordered" evidence="21">
    <location>
        <begin position="445"/>
        <end position="471"/>
    </location>
</feature>
<dbReference type="GO" id="GO:0030490">
    <property type="term" value="P:maturation of SSU-rRNA"/>
    <property type="evidence" value="ECO:0007669"/>
    <property type="project" value="TreeGrafter"/>
</dbReference>
<feature type="compositionally biased region" description="Polar residues" evidence="21">
    <location>
        <begin position="728"/>
        <end position="737"/>
    </location>
</feature>
<feature type="compositionally biased region" description="Basic residues" evidence="21">
    <location>
        <begin position="761"/>
        <end position="771"/>
    </location>
</feature>
<sequence>MGRMDVSKMRYLEGEHFRILLAVEMGMKNHELVPLPLISSVAKIHRGGVTKSLADLMKIGLVAYERGRKYDGYRLTKLGYDYLALKALCSREVVGSVGNQIGVGKESDVYVGGDPELNDLCLKFHRLGRTSFRKIKEKRDYHKKRKSASWLYLSRLAASKEFAFLKALAEAGFPVPRPVDVCRHLVVMGLVEGMTLCHVDKIEDPGALYDRLMCLIVKLARYGLIHGDFNEFNVMLVEKEKVVLIDFPQMVSMDHTNAKYYFDRDVECVRTLFKRKFNYLCDEYPKFEDMTRKFNLDVQLEASGFTKKMAEDLNKAYDEGNFLMHEEQNKEATSSDESGNGDEEEVEWGSELSEVEEEDEDEADDIDKEEQVAEEQENKKKEQELNKSSRFDSWLKDATSQLDEILRTRGRRRAQLKIVRRTSRHEKKLIKRELEAIEREIGGDAQEDNAKRQTKKIKTGTKSVRSTSTSIPPDEIKRRVALEAKRNKEKVRLKVKGRQSAVNQATVEMASNGHLCKHMAAADAVIPPDFELPVDAFDIPHCYEGDLGAVIVPEGMIKDRVRRLAKDIHAKIGDNELSLLCVLKGSYKFFTALVDELAYARSSCTQPMTVDFIRCQSYEDTQSTGMIQIIGLSNLQELKGKNVLIVEDIVDSGQTLARLLHTLEELGVSTKTWTTTLLSKNVPRKVDVKEDFVAFRIPDKFIVGYGLDYNQKFRDLNHICITSEGPSFKQTEQTPLDVNQKKADDLPRKKLSAKPKDSQKRQRKRKKKYHL</sequence>
<evidence type="ECO:0000256" key="17">
    <source>
        <dbReference type="ARBA" id="ARBA00064676"/>
    </source>
</evidence>
<dbReference type="InterPro" id="IPR036390">
    <property type="entry name" value="WH_DNA-bd_sf"/>
</dbReference>
<evidence type="ECO:0000256" key="4">
    <source>
        <dbReference type="ARBA" id="ARBA00012513"/>
    </source>
</evidence>
<dbReference type="Pfam" id="PF09202">
    <property type="entry name" value="Rio2_N"/>
    <property type="match status" value="1"/>
</dbReference>
<evidence type="ECO:0000256" key="6">
    <source>
        <dbReference type="ARBA" id="ARBA00022517"/>
    </source>
</evidence>
<protein>
    <recommendedName>
        <fullName evidence="18">Serine/threonine-protein kinase RIO2</fullName>
        <ecNumber evidence="4">2.7.11.1</ecNumber>
    </recommendedName>
    <alternativeName>
        <fullName evidence="20">RIO kinase 2</fullName>
    </alternativeName>
    <alternativeName>
        <fullName evidence="19">Serine/threonine-protein kinase rio2</fullName>
    </alternativeName>
</protein>
<keyword evidence="10" id="KW-0479">Metal-binding</keyword>
<dbReference type="CDD" id="cd05144">
    <property type="entry name" value="RIO2_C"/>
    <property type="match status" value="1"/>
</dbReference>
<evidence type="ECO:0000256" key="15">
    <source>
        <dbReference type="ARBA" id="ARBA00047899"/>
    </source>
</evidence>
<evidence type="ECO:0000256" key="11">
    <source>
        <dbReference type="ARBA" id="ARBA00022741"/>
    </source>
</evidence>
<dbReference type="PROSITE" id="PS01245">
    <property type="entry name" value="RIO1"/>
    <property type="match status" value="1"/>
</dbReference>
<dbReference type="GO" id="GO:0005829">
    <property type="term" value="C:cytosol"/>
    <property type="evidence" value="ECO:0007669"/>
    <property type="project" value="TreeGrafter"/>
</dbReference>
<comment type="similarity">
    <text evidence="3">Belongs to the protein kinase superfamily. RIO-type Ser/Thr kinase family.</text>
</comment>
<evidence type="ECO:0000256" key="8">
    <source>
        <dbReference type="ARBA" id="ARBA00022553"/>
    </source>
</evidence>
<dbReference type="NCBIfam" id="TIGR01203">
    <property type="entry name" value="HGPRTase"/>
    <property type="match status" value="1"/>
</dbReference>
<accession>A0AAF3FA36</accession>
<evidence type="ECO:0000256" key="5">
    <source>
        <dbReference type="ARBA" id="ARBA00022490"/>
    </source>
</evidence>
<dbReference type="Gene3D" id="1.10.510.10">
    <property type="entry name" value="Transferase(Phosphotransferase) domain 1"/>
    <property type="match status" value="1"/>
</dbReference>
<evidence type="ECO:0000256" key="20">
    <source>
        <dbReference type="ARBA" id="ARBA00076005"/>
    </source>
</evidence>
<keyword evidence="7" id="KW-0723">Serine/threonine-protein kinase</keyword>
<evidence type="ECO:0000256" key="10">
    <source>
        <dbReference type="ARBA" id="ARBA00022723"/>
    </source>
</evidence>
<keyword evidence="5" id="KW-0963">Cytoplasm</keyword>
<dbReference type="SUPFAM" id="SSF46785">
    <property type="entry name" value="Winged helix' DNA-binding domain"/>
    <property type="match status" value="1"/>
</dbReference>
<dbReference type="GO" id="GO:0046872">
    <property type="term" value="F:metal ion binding"/>
    <property type="evidence" value="ECO:0007669"/>
    <property type="project" value="UniProtKB-KW"/>
</dbReference>
<comment type="subcellular location">
    <subcellularLocation>
        <location evidence="2">Cytoplasm</location>
    </subcellularLocation>
</comment>